<gene>
    <name evidence="1" type="ORF">SDC9_142620</name>
</gene>
<protein>
    <submittedName>
        <fullName evidence="1">Uncharacterized protein</fullName>
    </submittedName>
</protein>
<dbReference type="AlphaFoldDB" id="A0A645E1N0"/>
<evidence type="ECO:0000313" key="1">
    <source>
        <dbReference type="EMBL" id="MPM95466.1"/>
    </source>
</evidence>
<reference evidence="1" key="1">
    <citation type="submission" date="2019-08" db="EMBL/GenBank/DDBJ databases">
        <authorList>
            <person name="Kucharzyk K."/>
            <person name="Murdoch R.W."/>
            <person name="Higgins S."/>
            <person name="Loffler F."/>
        </authorList>
    </citation>
    <scope>NUCLEOTIDE SEQUENCE</scope>
</reference>
<accession>A0A645E1N0</accession>
<name>A0A645E1N0_9ZZZZ</name>
<sequence>MIELRRLLTAHPAILKSDLAIVIMIQQLGIGGWIESAMKPGHASGTVIGNRIRTGIPPGGRSPDRLMRRHIGFRQNPSGGVGIVIGEKHNREFVPPLFPSGLEQIGTVDIFGRQKRRQLFLYDLRRCFSRKLSGFNNTVNR</sequence>
<comment type="caution">
    <text evidence="1">The sequence shown here is derived from an EMBL/GenBank/DDBJ whole genome shotgun (WGS) entry which is preliminary data.</text>
</comment>
<organism evidence="1">
    <name type="scientific">bioreactor metagenome</name>
    <dbReference type="NCBI Taxonomy" id="1076179"/>
    <lineage>
        <taxon>unclassified sequences</taxon>
        <taxon>metagenomes</taxon>
        <taxon>ecological metagenomes</taxon>
    </lineage>
</organism>
<proteinExistence type="predicted"/>
<dbReference type="EMBL" id="VSSQ01041956">
    <property type="protein sequence ID" value="MPM95466.1"/>
    <property type="molecule type" value="Genomic_DNA"/>
</dbReference>